<dbReference type="WBParaSite" id="BXY_0824700.1">
    <property type="protein sequence ID" value="BXY_0824700.1"/>
    <property type="gene ID" value="BXY_0824700"/>
</dbReference>
<dbReference type="EMBL" id="CAJFCV020000004">
    <property type="protein sequence ID" value="CAG9118043.1"/>
    <property type="molecule type" value="Genomic_DNA"/>
</dbReference>
<dbReference type="eggNOG" id="KOG4569">
    <property type="taxonomic scope" value="Eukaryota"/>
</dbReference>
<organism evidence="4 6">
    <name type="scientific">Bursaphelenchus xylophilus</name>
    <name type="common">Pinewood nematode worm</name>
    <name type="synonym">Aphelenchoides xylophilus</name>
    <dbReference type="NCBI Taxonomy" id="6326"/>
    <lineage>
        <taxon>Eukaryota</taxon>
        <taxon>Metazoa</taxon>
        <taxon>Ecdysozoa</taxon>
        <taxon>Nematoda</taxon>
        <taxon>Chromadorea</taxon>
        <taxon>Rhabditida</taxon>
        <taxon>Tylenchina</taxon>
        <taxon>Tylenchomorpha</taxon>
        <taxon>Aphelenchoidea</taxon>
        <taxon>Aphelenchoididae</taxon>
        <taxon>Bursaphelenchus</taxon>
    </lineage>
</organism>
<evidence type="ECO:0000313" key="4">
    <source>
        <dbReference type="Proteomes" id="UP000095284"/>
    </source>
</evidence>
<dbReference type="EMBL" id="CAJFDI010000004">
    <property type="protein sequence ID" value="CAD5227661.1"/>
    <property type="molecule type" value="Genomic_DNA"/>
</dbReference>
<dbReference type="Gene3D" id="3.40.50.1820">
    <property type="entry name" value="alpha/beta hydrolase"/>
    <property type="match status" value="1"/>
</dbReference>
<dbReference type="OrthoDB" id="5866690at2759"/>
<dbReference type="AlphaFoldDB" id="A0A1I7S5G2"/>
<dbReference type="InterPro" id="IPR029058">
    <property type="entry name" value="AB_hydrolase_fold"/>
</dbReference>
<dbReference type="PANTHER" id="PTHR45908">
    <property type="entry name" value="PROTEIN CBG11750-RELATED"/>
    <property type="match status" value="1"/>
</dbReference>
<evidence type="ECO:0000313" key="6">
    <source>
        <dbReference type="WBParaSite" id="BXY_0824700.1"/>
    </source>
</evidence>
<dbReference type="Proteomes" id="UP000582659">
    <property type="component" value="Unassembled WGS sequence"/>
</dbReference>
<sequence>MYESARLGRLVNAGIGGKAAEYFYSVYQNIEKAGMNEEVARLRSQFPDYEVWVTGHSLGAALASVSAGELVKLKGVPSAKLKLITFGEPRTGNAQYARNFEKLVPYAFRVVNRKDTVPHMPPQNFLGYTHHSAEVWYENGMTDGGFKICPTPEDKACSNRVVVGYNWQDHIRYYTKMILGYGIAGCGDFGDVIKRFWG</sequence>
<dbReference type="CDD" id="cd00519">
    <property type="entry name" value="Lipase_3"/>
    <property type="match status" value="1"/>
</dbReference>
<dbReference type="Proteomes" id="UP000659654">
    <property type="component" value="Unassembled WGS sequence"/>
</dbReference>
<protein>
    <submittedName>
        <fullName evidence="2">(pine wood nematode) hypothetical protein</fullName>
    </submittedName>
    <submittedName>
        <fullName evidence="6">Lipase_3 domain-containing protein</fullName>
    </submittedName>
</protein>
<dbReference type="Pfam" id="PF01764">
    <property type="entry name" value="Lipase_3"/>
    <property type="match status" value="1"/>
</dbReference>
<evidence type="ECO:0000313" key="5">
    <source>
        <dbReference type="Proteomes" id="UP000659654"/>
    </source>
</evidence>
<reference evidence="3" key="2">
    <citation type="submission" date="2020-08" db="EMBL/GenBank/DDBJ databases">
        <authorList>
            <person name="Kikuchi T."/>
        </authorList>
    </citation>
    <scope>NUCLEOTIDE SEQUENCE</scope>
    <source>
        <strain evidence="2">Ka4C1</strain>
    </source>
</reference>
<feature type="domain" description="Fungal lipase-type" evidence="1">
    <location>
        <begin position="16"/>
        <end position="124"/>
    </location>
</feature>
<evidence type="ECO:0000313" key="3">
    <source>
        <dbReference type="EMBL" id="CAG9118043.1"/>
    </source>
</evidence>
<dbReference type="GO" id="GO:0006629">
    <property type="term" value="P:lipid metabolic process"/>
    <property type="evidence" value="ECO:0007669"/>
    <property type="project" value="InterPro"/>
</dbReference>
<accession>A0A1I7S5G2</accession>
<keyword evidence="5" id="KW-1185">Reference proteome</keyword>
<reference evidence="6" key="1">
    <citation type="submission" date="2016-11" db="UniProtKB">
        <authorList>
            <consortium name="WormBaseParasite"/>
        </authorList>
    </citation>
    <scope>IDENTIFICATION</scope>
</reference>
<evidence type="ECO:0000313" key="2">
    <source>
        <dbReference type="EMBL" id="CAD5227661.1"/>
    </source>
</evidence>
<dbReference type="InterPro" id="IPR002921">
    <property type="entry name" value="Fungal_lipase-type"/>
</dbReference>
<proteinExistence type="predicted"/>
<dbReference type="SUPFAM" id="SSF53474">
    <property type="entry name" value="alpha/beta-Hydrolases"/>
    <property type="match status" value="1"/>
</dbReference>
<dbReference type="Proteomes" id="UP000095284">
    <property type="component" value="Unplaced"/>
</dbReference>
<evidence type="ECO:0000259" key="1">
    <source>
        <dbReference type="Pfam" id="PF01764"/>
    </source>
</evidence>
<dbReference type="SMR" id="A0A1I7S5G2"/>
<name>A0A1I7S5G2_BURXY</name>
<gene>
    <name evidence="2" type="ORF">BXYJ_LOCUS10061</name>
</gene>